<name>A0A166Z3Z5_9HYPO</name>
<proteinExistence type="predicted"/>
<gene>
    <name evidence="4" type="ORF">BBO_07561</name>
</gene>
<dbReference type="SMART" id="SM00355">
    <property type="entry name" value="ZnF_C2H2"/>
    <property type="match status" value="5"/>
</dbReference>
<dbReference type="PROSITE" id="PS00028">
    <property type="entry name" value="ZINC_FINGER_C2H2_1"/>
    <property type="match status" value="2"/>
</dbReference>
<comment type="caution">
    <text evidence="4">The sequence shown here is derived from an EMBL/GenBank/DDBJ whole genome shotgun (WGS) entry which is preliminary data.</text>
</comment>
<keyword evidence="1" id="KW-0862">Zinc</keyword>
<feature type="compositionally biased region" description="Basic and acidic residues" evidence="2">
    <location>
        <begin position="846"/>
        <end position="855"/>
    </location>
</feature>
<evidence type="ECO:0000256" key="2">
    <source>
        <dbReference type="SAM" id="MobiDB-lite"/>
    </source>
</evidence>
<feature type="domain" description="C2H2-type" evidence="3">
    <location>
        <begin position="374"/>
        <end position="401"/>
    </location>
</feature>
<dbReference type="InterPro" id="IPR013087">
    <property type="entry name" value="Znf_C2H2_type"/>
</dbReference>
<accession>A0A166Z3Z5</accession>
<dbReference type="PROSITE" id="PS50157">
    <property type="entry name" value="ZINC_FINGER_C2H2_2"/>
    <property type="match status" value="1"/>
</dbReference>
<feature type="region of interest" description="Disordered" evidence="2">
    <location>
        <begin position="789"/>
        <end position="855"/>
    </location>
</feature>
<keyword evidence="5" id="KW-1185">Reference proteome</keyword>
<dbReference type="EMBL" id="AZHA01000030">
    <property type="protein sequence ID" value="OAA37531.1"/>
    <property type="molecule type" value="Genomic_DNA"/>
</dbReference>
<dbReference type="OrthoDB" id="5315052at2759"/>
<feature type="compositionally biased region" description="Basic and acidic residues" evidence="2">
    <location>
        <begin position="574"/>
        <end position="585"/>
    </location>
</feature>
<feature type="compositionally biased region" description="Polar residues" evidence="2">
    <location>
        <begin position="555"/>
        <end position="566"/>
    </location>
</feature>
<feature type="region of interest" description="Disordered" evidence="2">
    <location>
        <begin position="1"/>
        <end position="65"/>
    </location>
</feature>
<evidence type="ECO:0000313" key="4">
    <source>
        <dbReference type="EMBL" id="OAA37531.1"/>
    </source>
</evidence>
<keyword evidence="1" id="KW-0479">Metal-binding</keyword>
<dbReference type="Proteomes" id="UP000076863">
    <property type="component" value="Unassembled WGS sequence"/>
</dbReference>
<sequence length="855" mass="96125">MSQRLGKLISLNVRKRESSSSRKRGKDVEGAAALSAPRVSLWAAAQPSHSPPAPISPVDNTNELPNQQIHDTFSEIDAQASYDSAPLMSNYSEHLPLTPGTSSWEKQHARDIDSGRASMKLTKPQAVPLVTDTDDEEEDDDEYFFEKKMEIENTNRIDSIAHDLAGFRQRVFELNPALTHKGGNYLADRIAHQQVFRYNYLLDLRLNHTRQGVDCVALGGSAKVLGQNRISAESFPPGIPMPPTQYLPAEIECQLCYQRKILWKPSDWTRHVYQDLKPFTCTWDTCKDPKPFENKGVWLQHENENHRHLQWWTCDVEDCRHSCFRQENFLQHLVREHKFPEPKAETKKRTGDVEPAWQKVEDCHQKKALRPYDEPCKFCGRAFTTWKRLTVHLAKHMEQISLPVLLLVEAKAREIEAGLTTSPAQDPSNMCDCRNIYEDMKPYMCLVEECLESVSGYATFQEWFNHMENHSPTWNQELYQSPTWICAICEQREVAFSGPEDLSAHMKQSHASRFSDKQLDIIAYRSRIFKRRPSNECLLCGLSIQGEKGEKGEKASSQTMSLKQQGGHSGIPKAESDMLSADHDGTSNQSGTVPSLKPPKAVARHIASHLQALMFLTMHIVSEQKDTGSQDYDLETKNDDAVMTDPYSIRTDKSVSGDNYRQSAQLPAEIRFPDLGAPVLTGVGLEEERRPRFKPWLSADSVVGCSTSYDMSSRYRSGRIHGSIFSSAHDGMPRASRTTTSSKALREMESTVADIDEGGMPDVFIAEPSVTPDIGAEDHWDTMGVAPVTTGGQGSESSLIPVEAHDPGNFSETVPLNMSTSTFLQRKPTETDSSSRRAAQSQSTPKVHEQQNTKK</sequence>
<dbReference type="PANTHER" id="PTHR35391">
    <property type="entry name" value="C2H2-TYPE DOMAIN-CONTAINING PROTEIN-RELATED"/>
    <property type="match status" value="1"/>
</dbReference>
<feature type="region of interest" description="Disordered" evidence="2">
    <location>
        <begin position="549"/>
        <end position="597"/>
    </location>
</feature>
<dbReference type="AlphaFoldDB" id="A0A166Z3Z5"/>
<evidence type="ECO:0000259" key="3">
    <source>
        <dbReference type="PROSITE" id="PS50157"/>
    </source>
</evidence>
<organism evidence="4 5">
    <name type="scientific">Beauveria brongniartii RCEF 3172</name>
    <dbReference type="NCBI Taxonomy" id="1081107"/>
    <lineage>
        <taxon>Eukaryota</taxon>
        <taxon>Fungi</taxon>
        <taxon>Dikarya</taxon>
        <taxon>Ascomycota</taxon>
        <taxon>Pezizomycotina</taxon>
        <taxon>Sordariomycetes</taxon>
        <taxon>Hypocreomycetidae</taxon>
        <taxon>Hypocreales</taxon>
        <taxon>Cordycipitaceae</taxon>
        <taxon>Beauveria</taxon>
        <taxon>Beauveria brongniartii</taxon>
    </lineage>
</organism>
<dbReference type="PANTHER" id="PTHR35391:SF3">
    <property type="entry name" value="FINGER DOMAIN PROTEIN, PUTATIVE (AFU_ORTHOLOGUE AFUA_8G04300)-RELATED"/>
    <property type="match status" value="1"/>
</dbReference>
<keyword evidence="1" id="KW-0863">Zinc-finger</keyword>
<evidence type="ECO:0000256" key="1">
    <source>
        <dbReference type="PROSITE-ProRule" id="PRU00042"/>
    </source>
</evidence>
<reference evidence="4 5" key="1">
    <citation type="journal article" date="2016" name="Genome Biol. Evol.">
        <title>Divergent and convergent evolution of fungal pathogenicity.</title>
        <authorList>
            <person name="Shang Y."/>
            <person name="Xiao G."/>
            <person name="Zheng P."/>
            <person name="Cen K."/>
            <person name="Zhan S."/>
            <person name="Wang C."/>
        </authorList>
    </citation>
    <scope>NUCLEOTIDE SEQUENCE [LARGE SCALE GENOMIC DNA]</scope>
    <source>
        <strain evidence="4 5">RCEF 3172</strain>
    </source>
</reference>
<dbReference type="GO" id="GO:0008270">
    <property type="term" value="F:zinc ion binding"/>
    <property type="evidence" value="ECO:0007669"/>
    <property type="project" value="UniProtKB-KW"/>
</dbReference>
<protein>
    <submittedName>
        <fullName evidence="4">C2H2 finger domain-containing protein</fullName>
    </submittedName>
</protein>
<evidence type="ECO:0000313" key="5">
    <source>
        <dbReference type="Proteomes" id="UP000076863"/>
    </source>
</evidence>
<feature type="compositionally biased region" description="Polar residues" evidence="2">
    <location>
        <begin position="810"/>
        <end position="824"/>
    </location>
</feature>